<feature type="domain" description="DUF4352" evidence="3">
    <location>
        <begin position="65"/>
        <end position="179"/>
    </location>
</feature>
<protein>
    <recommendedName>
        <fullName evidence="3">DUF4352 domain-containing protein</fullName>
    </recommendedName>
</protein>
<reference evidence="4 5" key="1">
    <citation type="submission" date="2021-03" db="EMBL/GenBank/DDBJ databases">
        <title>Genomic Encyclopedia of Type Strains, Phase IV (KMG-IV): sequencing the most valuable type-strain genomes for metagenomic binning, comparative biology and taxonomic classification.</title>
        <authorList>
            <person name="Goeker M."/>
        </authorList>
    </citation>
    <scope>NUCLEOTIDE SEQUENCE [LARGE SCALE GENOMIC DNA]</scope>
    <source>
        <strain evidence="4 5">DSM 40499</strain>
    </source>
</reference>
<sequence length="192" mass="19926">MHTRTAALTGALLVVATATACSGGSAKPSPTVTVTKTVTAAPGTEDAKTSSGVLKMGMKKSVNDDANDVHITVRAVEYQQPYKGPQPQKPEDFQGGDIWATASVKVCNIRGASISVSPTPWSLAYPDGTSIESTGLSGGDMPKPEFPMDKPVKAGRCAAGMIAYPVPSGKKPERIVYAPDGADPIEWAVIQP</sequence>
<evidence type="ECO:0000259" key="3">
    <source>
        <dbReference type="Pfam" id="PF11611"/>
    </source>
</evidence>
<name>A0ABS4LMQ4_9ACTN</name>
<dbReference type="PROSITE" id="PS51257">
    <property type="entry name" value="PROKAR_LIPOPROTEIN"/>
    <property type="match status" value="1"/>
</dbReference>
<dbReference type="RefSeq" id="WP_079147204.1">
    <property type="nucleotide sequence ID" value="NZ_CP016279.1"/>
</dbReference>
<dbReference type="InterPro" id="IPR029050">
    <property type="entry name" value="Immunoprotect_excell_Ig-like"/>
</dbReference>
<dbReference type="Proteomes" id="UP001519309">
    <property type="component" value="Unassembled WGS sequence"/>
</dbReference>
<dbReference type="EMBL" id="JAGGLP010000003">
    <property type="protein sequence ID" value="MBP2048681.1"/>
    <property type="molecule type" value="Genomic_DNA"/>
</dbReference>
<dbReference type="Pfam" id="PF11611">
    <property type="entry name" value="DUF4352"/>
    <property type="match status" value="1"/>
</dbReference>
<keyword evidence="5" id="KW-1185">Reference proteome</keyword>
<comment type="caution">
    <text evidence="4">The sequence shown here is derived from an EMBL/GenBank/DDBJ whole genome shotgun (WGS) entry which is preliminary data.</text>
</comment>
<organism evidence="4 5">
    <name type="scientific">Streptomyces griseochromogenes</name>
    <dbReference type="NCBI Taxonomy" id="68214"/>
    <lineage>
        <taxon>Bacteria</taxon>
        <taxon>Bacillati</taxon>
        <taxon>Actinomycetota</taxon>
        <taxon>Actinomycetes</taxon>
        <taxon>Kitasatosporales</taxon>
        <taxon>Streptomycetaceae</taxon>
        <taxon>Streptomyces</taxon>
    </lineage>
</organism>
<proteinExistence type="predicted"/>
<keyword evidence="1 2" id="KW-0732">Signal</keyword>
<evidence type="ECO:0000313" key="5">
    <source>
        <dbReference type="Proteomes" id="UP001519309"/>
    </source>
</evidence>
<evidence type="ECO:0000313" key="4">
    <source>
        <dbReference type="EMBL" id="MBP2048681.1"/>
    </source>
</evidence>
<feature type="chain" id="PRO_5045284679" description="DUF4352 domain-containing protein" evidence="2">
    <location>
        <begin position="21"/>
        <end position="192"/>
    </location>
</feature>
<accession>A0ABS4LMQ4</accession>
<evidence type="ECO:0000256" key="2">
    <source>
        <dbReference type="SAM" id="SignalP"/>
    </source>
</evidence>
<dbReference type="InterPro" id="IPR029051">
    <property type="entry name" value="DUF4352"/>
</dbReference>
<evidence type="ECO:0000256" key="1">
    <source>
        <dbReference type="ARBA" id="ARBA00022729"/>
    </source>
</evidence>
<feature type="signal peptide" evidence="2">
    <location>
        <begin position="1"/>
        <end position="20"/>
    </location>
</feature>
<gene>
    <name evidence="4" type="ORF">J2Z21_001606</name>
</gene>
<dbReference type="Gene3D" id="2.60.40.1240">
    <property type="match status" value="1"/>
</dbReference>